<dbReference type="AlphaFoldDB" id="A0A367Y436"/>
<organism evidence="2 3">
    <name type="scientific">Candida viswanathii</name>
    <dbReference type="NCBI Taxonomy" id="5486"/>
    <lineage>
        <taxon>Eukaryota</taxon>
        <taxon>Fungi</taxon>
        <taxon>Dikarya</taxon>
        <taxon>Ascomycota</taxon>
        <taxon>Saccharomycotina</taxon>
        <taxon>Pichiomycetes</taxon>
        <taxon>Debaryomycetaceae</taxon>
        <taxon>Candida/Lodderomyces clade</taxon>
        <taxon>Candida</taxon>
    </lineage>
</organism>
<reference evidence="2 3" key="1">
    <citation type="submission" date="2018-06" db="EMBL/GenBank/DDBJ databases">
        <title>Whole genome sequencing of Candida tropicalis (genome annotated by CSBL at Korea University).</title>
        <authorList>
            <person name="Ahn J."/>
        </authorList>
    </citation>
    <scope>NUCLEOTIDE SEQUENCE [LARGE SCALE GENOMIC DNA]</scope>
    <source>
        <strain evidence="2 3">ATCC 20962</strain>
    </source>
</reference>
<sequence>MVTASDLEKLNVINDKSEKDVHYSGSFIPDSISWMLPPERTNHNELNSPVTKLRNKRLHYLFESHNEEEEEEKEPLQQKDAPHADITTASTSFDYPTTQLKTHELTNKLEFELMESSFFGKNSETSHQSEWLPLLLNFHKNTQGSGSSSFLHESSFHSILTSNLILPQSREMEIASLGGGDSPEMSRDSHPQLVSRFRSQSPVVASNPRKHSIPNSPTARPTKKFKSRSQCDLVFPNLEFRKAG</sequence>
<evidence type="ECO:0000256" key="1">
    <source>
        <dbReference type="SAM" id="MobiDB-lite"/>
    </source>
</evidence>
<name>A0A367Y436_9ASCO</name>
<proteinExistence type="predicted"/>
<feature type="region of interest" description="Disordered" evidence="1">
    <location>
        <begin position="197"/>
        <end position="228"/>
    </location>
</feature>
<dbReference type="EMBL" id="QLNQ01000026">
    <property type="protein sequence ID" value="RCK60597.1"/>
    <property type="molecule type" value="Genomic_DNA"/>
</dbReference>
<protein>
    <submittedName>
        <fullName evidence="2">Uncharacterized protein</fullName>
    </submittedName>
</protein>
<accession>A0A367Y436</accession>
<comment type="caution">
    <text evidence="2">The sequence shown here is derived from an EMBL/GenBank/DDBJ whole genome shotgun (WGS) entry which is preliminary data.</text>
</comment>
<dbReference type="OrthoDB" id="4024143at2759"/>
<gene>
    <name evidence="2" type="ORF">Cantr_08227</name>
</gene>
<evidence type="ECO:0000313" key="2">
    <source>
        <dbReference type="EMBL" id="RCK60597.1"/>
    </source>
</evidence>
<keyword evidence="3" id="KW-1185">Reference proteome</keyword>
<evidence type="ECO:0000313" key="3">
    <source>
        <dbReference type="Proteomes" id="UP000253472"/>
    </source>
</evidence>
<dbReference type="Proteomes" id="UP000253472">
    <property type="component" value="Unassembled WGS sequence"/>
</dbReference>